<gene>
    <name evidence="1" type="ORF">L602_001100000600</name>
</gene>
<name>A0A562BTN2_9BURK</name>
<dbReference type="AlphaFoldDB" id="A0A562BTN2"/>
<organism evidence="1 2">
    <name type="scientific">Cupriavidus gilardii J11</name>
    <dbReference type="NCBI Taxonomy" id="936133"/>
    <lineage>
        <taxon>Bacteria</taxon>
        <taxon>Pseudomonadati</taxon>
        <taxon>Pseudomonadota</taxon>
        <taxon>Betaproteobacteria</taxon>
        <taxon>Burkholderiales</taxon>
        <taxon>Burkholderiaceae</taxon>
        <taxon>Cupriavidus</taxon>
    </lineage>
</organism>
<protein>
    <submittedName>
        <fullName evidence="1">Uncharacterized protein</fullName>
    </submittedName>
</protein>
<reference evidence="1 2" key="1">
    <citation type="submission" date="2019-07" db="EMBL/GenBank/DDBJ databases">
        <title>Genome sequencing of lignin-degrading bacterial isolates.</title>
        <authorList>
            <person name="Gladden J."/>
        </authorList>
    </citation>
    <scope>NUCLEOTIDE SEQUENCE [LARGE SCALE GENOMIC DNA]</scope>
    <source>
        <strain evidence="1 2">J11</strain>
    </source>
</reference>
<evidence type="ECO:0000313" key="2">
    <source>
        <dbReference type="Proteomes" id="UP000318141"/>
    </source>
</evidence>
<accession>A0A562BTN2</accession>
<proteinExistence type="predicted"/>
<dbReference type="Proteomes" id="UP000318141">
    <property type="component" value="Unassembled WGS sequence"/>
</dbReference>
<dbReference type="OrthoDB" id="1779474at2"/>
<sequence>MTDNKSEYLTKVSGFVDYLSGLLSGRTALDFQYAFSGRGAPAGFGDRFRFQGQARTFEDLFLRYHWRGRDYAGNAATLRKIQGTLRESMSSDPVSIASINDAIGKVMDWGLQPRAAKANKEWALQQRHRLPFAIEAGANQLISENPDYRIFGRGASLPENGRHHGYRRVRMNAGYTKVYSLLCEGIIIYDGRVGAAICWLVRQFLLSSGHQGPVPDELAFLWSAGASTQPRDPSGDGFTFGRLANDGDAAWARAKVRSSWILEKARVDSGAAWCAGEDGLRKVECALFMLGYKLPRSVTDDDEAERASARIFAPLPS</sequence>
<evidence type="ECO:0000313" key="1">
    <source>
        <dbReference type="EMBL" id="TWG88628.1"/>
    </source>
</evidence>
<dbReference type="EMBL" id="VLJN01000003">
    <property type="protein sequence ID" value="TWG88628.1"/>
    <property type="molecule type" value="Genomic_DNA"/>
</dbReference>
<comment type="caution">
    <text evidence="1">The sequence shown here is derived from an EMBL/GenBank/DDBJ whole genome shotgun (WGS) entry which is preliminary data.</text>
</comment>
<keyword evidence="2" id="KW-1185">Reference proteome</keyword>